<dbReference type="EMBL" id="JBBMFM010000111">
    <property type="protein sequence ID" value="MEQ2427531.1"/>
    <property type="molecule type" value="Genomic_DNA"/>
</dbReference>
<evidence type="ECO:0000259" key="2">
    <source>
        <dbReference type="Pfam" id="PF06808"/>
    </source>
</evidence>
<evidence type="ECO:0000313" key="3">
    <source>
        <dbReference type="EMBL" id="MEQ2427531.1"/>
    </source>
</evidence>
<feature type="transmembrane region" description="Helical" evidence="1">
    <location>
        <begin position="617"/>
        <end position="634"/>
    </location>
</feature>
<feature type="transmembrane region" description="Helical" evidence="1">
    <location>
        <begin position="537"/>
        <end position="554"/>
    </location>
</feature>
<comment type="caution">
    <text evidence="3">The sequence shown here is derived from an EMBL/GenBank/DDBJ whole genome shotgun (WGS) entry which is preliminary data.</text>
</comment>
<keyword evidence="1" id="KW-0812">Transmembrane</keyword>
<dbReference type="Proteomes" id="UP001454086">
    <property type="component" value="Unassembled WGS sequence"/>
</dbReference>
<dbReference type="InterPro" id="IPR010656">
    <property type="entry name" value="DctM"/>
</dbReference>
<feature type="transmembrane region" description="Helical" evidence="1">
    <location>
        <begin position="503"/>
        <end position="525"/>
    </location>
</feature>
<feature type="transmembrane region" description="Helical" evidence="1">
    <location>
        <begin position="82"/>
        <end position="104"/>
    </location>
</feature>
<feature type="transmembrane region" description="Helical" evidence="1">
    <location>
        <begin position="310"/>
        <end position="331"/>
    </location>
</feature>
<evidence type="ECO:0000256" key="1">
    <source>
        <dbReference type="SAM" id="Phobius"/>
    </source>
</evidence>
<dbReference type="PANTHER" id="PTHR43849:SF2">
    <property type="entry name" value="BLL3936 PROTEIN"/>
    <property type="match status" value="1"/>
</dbReference>
<feature type="domain" description="TRAP C4-dicarboxylate transport system permease DctM subunit" evidence="2">
    <location>
        <begin position="128"/>
        <end position="561"/>
    </location>
</feature>
<feature type="transmembrane region" description="Helical" evidence="1">
    <location>
        <begin position="140"/>
        <end position="161"/>
    </location>
</feature>
<feature type="transmembrane region" description="Helical" evidence="1">
    <location>
        <begin position="25"/>
        <end position="46"/>
    </location>
</feature>
<name>A0ABV1DCP7_9FIRM</name>
<gene>
    <name evidence="3" type="ORF">WMQ36_21435</name>
</gene>
<organism evidence="3 4">
    <name type="scientific">Enterocloster hominis</name>
    <name type="common">ex Hitch et al. 2024</name>
    <dbReference type="NCBI Taxonomy" id="1917870"/>
    <lineage>
        <taxon>Bacteria</taxon>
        <taxon>Bacillati</taxon>
        <taxon>Bacillota</taxon>
        <taxon>Clostridia</taxon>
        <taxon>Lachnospirales</taxon>
        <taxon>Lachnospiraceae</taxon>
        <taxon>Enterocloster</taxon>
    </lineage>
</organism>
<feature type="transmembrane region" description="Helical" evidence="1">
    <location>
        <begin position="474"/>
        <end position="497"/>
    </location>
</feature>
<protein>
    <submittedName>
        <fullName evidence="3">TRAP transporter fused permease subunit</fullName>
    </submittedName>
</protein>
<feature type="transmembrane region" description="Helical" evidence="1">
    <location>
        <begin position="566"/>
        <end position="587"/>
    </location>
</feature>
<keyword evidence="4" id="KW-1185">Reference proteome</keyword>
<keyword evidence="1" id="KW-0472">Membrane</keyword>
<dbReference type="RefSeq" id="WP_008725096.1">
    <property type="nucleotide sequence ID" value="NZ_JBBMFM010000111.1"/>
</dbReference>
<feature type="transmembrane region" description="Helical" evidence="1">
    <location>
        <begin position="594"/>
        <end position="611"/>
    </location>
</feature>
<dbReference type="Pfam" id="PF06808">
    <property type="entry name" value="DctM"/>
    <property type="match status" value="1"/>
</dbReference>
<sequence>MNNFQQKTGFFEYALMQKRLSYRSVLAMFLSAISVFMVVYFLVTAFCGTPVAIAHRLLFVLFIMLLAFFLHPTKRKGWEELLNLWSIYDFICIILAVACVVYYISDLDNWQLRMFRPSRLDTVFGSVFIFLVMDITRRVVGMTMFCVVLFFGIHTCFANYFPGFLKTAPTSWVRIVDILVSDQGIFSEPVQSMASYIILFLLFGSILEESGAGKYFIDIAYAVGGRFTAGPAKTAAISSALFGSISGSSVSNVVSTGCFTIPLMKSTGYTAEEAGATEAVASTGGNYMPPIMGAVAFVMAQYLKVPYIQIVKYAIIPALLYYIALLTYIHFDGLKKGVRPMDKAGLPSLKKGILEGGHLILALVCLVIFLIYGYTTSMGAFWGVVTLFLLTFVRKDTRLKPRQMIRSFEKTARTAISVGIACAAAGIIIGCMYSSGLSVSLSSIIIKAADGSLLVTLIYTALFSLVLGCGMPSVGVYLILVTTIIPAVTQMGVTPIAAHFFAFYFAVISNITPPVCVAAFAGAAIAEASPMKTGFKAFVIGIAAYVIPFLFVYHPATLAIGTAGEIAVAVINGVVAVMCLAVCVAGYISRKLNVFERVMAFAVCMLVVAPFAASNLIAYSIFTVIAVFQIIAWLRRRKTVTKCS</sequence>
<dbReference type="InterPro" id="IPR011853">
    <property type="entry name" value="TRAP_DctM-Dct_fused"/>
</dbReference>
<reference evidence="3 4" key="1">
    <citation type="submission" date="2024-03" db="EMBL/GenBank/DDBJ databases">
        <title>Human intestinal bacterial collection.</title>
        <authorList>
            <person name="Pauvert C."/>
            <person name="Hitch T.C.A."/>
            <person name="Clavel T."/>
        </authorList>
    </citation>
    <scope>NUCLEOTIDE SEQUENCE [LARGE SCALE GENOMIC DNA]</scope>
    <source>
        <strain evidence="3 4">CLA-SR-H021</strain>
    </source>
</reference>
<feature type="transmembrane region" description="Helical" evidence="1">
    <location>
        <begin position="441"/>
        <end position="467"/>
    </location>
</feature>
<keyword evidence="1" id="KW-1133">Transmembrane helix</keyword>
<feature type="transmembrane region" description="Helical" evidence="1">
    <location>
        <begin position="52"/>
        <end position="70"/>
    </location>
</feature>
<evidence type="ECO:0000313" key="4">
    <source>
        <dbReference type="Proteomes" id="UP001454086"/>
    </source>
</evidence>
<feature type="transmembrane region" description="Helical" evidence="1">
    <location>
        <begin position="415"/>
        <end position="435"/>
    </location>
</feature>
<accession>A0ABV1DCP7</accession>
<feature type="transmembrane region" description="Helical" evidence="1">
    <location>
        <begin position="352"/>
        <end position="372"/>
    </location>
</feature>
<dbReference type="NCBIfam" id="TIGR02123">
    <property type="entry name" value="TRAP_fused"/>
    <property type="match status" value="1"/>
</dbReference>
<dbReference type="PANTHER" id="PTHR43849">
    <property type="entry name" value="BLL3936 PROTEIN"/>
    <property type="match status" value="1"/>
</dbReference>
<proteinExistence type="predicted"/>